<comment type="caution">
    <text evidence="2">The sequence shown here is derived from an EMBL/GenBank/DDBJ whole genome shotgun (WGS) entry which is preliminary data.</text>
</comment>
<feature type="compositionally biased region" description="Polar residues" evidence="1">
    <location>
        <begin position="7"/>
        <end position="16"/>
    </location>
</feature>
<keyword evidence="3" id="KW-1185">Reference proteome</keyword>
<feature type="region of interest" description="Disordered" evidence="1">
    <location>
        <begin position="1"/>
        <end position="52"/>
    </location>
</feature>
<evidence type="ECO:0000313" key="3">
    <source>
        <dbReference type="Proteomes" id="UP001165092"/>
    </source>
</evidence>
<feature type="compositionally biased region" description="Polar residues" evidence="1">
    <location>
        <begin position="40"/>
        <end position="49"/>
    </location>
</feature>
<sequence>MPVMAVANTSLSSTASGPPGTATVPKGGSVGSTHVMKESWPSNGASSDNGRGWICSGRITGDTL</sequence>
<protein>
    <submittedName>
        <fullName evidence="2">Uncharacterized protein</fullName>
    </submittedName>
</protein>
<name>A0A9W6UGY2_9ACTN</name>
<reference evidence="2" key="1">
    <citation type="submission" date="2023-02" db="EMBL/GenBank/DDBJ databases">
        <title>Nocardiopsis ansamitocini NBRC 112285.</title>
        <authorList>
            <person name="Ichikawa N."/>
            <person name="Sato H."/>
            <person name="Tonouchi N."/>
        </authorList>
    </citation>
    <scope>NUCLEOTIDE SEQUENCE</scope>
    <source>
        <strain evidence="2">NBRC 112285</strain>
    </source>
</reference>
<organism evidence="2 3">
    <name type="scientific">Nocardiopsis ansamitocini</name>
    <dbReference type="NCBI Taxonomy" id="1670832"/>
    <lineage>
        <taxon>Bacteria</taxon>
        <taxon>Bacillati</taxon>
        <taxon>Actinomycetota</taxon>
        <taxon>Actinomycetes</taxon>
        <taxon>Streptosporangiales</taxon>
        <taxon>Nocardiopsidaceae</taxon>
        <taxon>Nocardiopsis</taxon>
    </lineage>
</organism>
<proteinExistence type="predicted"/>
<evidence type="ECO:0000256" key="1">
    <source>
        <dbReference type="SAM" id="MobiDB-lite"/>
    </source>
</evidence>
<accession>A0A9W6UGY2</accession>
<evidence type="ECO:0000313" key="2">
    <source>
        <dbReference type="EMBL" id="GLU45979.1"/>
    </source>
</evidence>
<dbReference type="Proteomes" id="UP001165092">
    <property type="component" value="Unassembled WGS sequence"/>
</dbReference>
<gene>
    <name evidence="2" type="ORF">Nans01_03300</name>
</gene>
<dbReference type="EMBL" id="BSQG01000001">
    <property type="protein sequence ID" value="GLU45979.1"/>
    <property type="molecule type" value="Genomic_DNA"/>
</dbReference>
<dbReference type="AlphaFoldDB" id="A0A9W6UGY2"/>